<dbReference type="EMBL" id="BJTG01000005">
    <property type="protein sequence ID" value="GEJ57510.1"/>
    <property type="molecule type" value="Genomic_DNA"/>
</dbReference>
<evidence type="ECO:0000313" key="5">
    <source>
        <dbReference type="Proteomes" id="UP000503640"/>
    </source>
</evidence>
<dbReference type="AlphaFoldDB" id="A0A7I9VN08"/>
<protein>
    <submittedName>
        <fullName evidence="4">GNAT family N-acetyltransferase</fullName>
    </submittedName>
</protein>
<dbReference type="InterPro" id="IPR000835">
    <property type="entry name" value="HTH_MarR-typ"/>
</dbReference>
<dbReference type="PROSITE" id="PS51186">
    <property type="entry name" value="GNAT"/>
    <property type="match status" value="1"/>
</dbReference>
<proteinExistence type="predicted"/>
<feature type="domain" description="HTH marR-type" evidence="2">
    <location>
        <begin position="1"/>
        <end position="146"/>
    </location>
</feature>
<feature type="domain" description="N-acetyltransferase" evidence="3">
    <location>
        <begin position="160"/>
        <end position="325"/>
    </location>
</feature>
<evidence type="ECO:0000259" key="3">
    <source>
        <dbReference type="PROSITE" id="PS51186"/>
    </source>
</evidence>
<reference evidence="5" key="1">
    <citation type="journal article" date="2020" name="Appl. Environ. Microbiol.">
        <title>Diazotrophic Anaeromyxobacter Isolates from Soils.</title>
        <authorList>
            <person name="Masuda Y."/>
            <person name="Yamanaka H."/>
            <person name="Xu Z.X."/>
            <person name="Shiratori Y."/>
            <person name="Aono T."/>
            <person name="Amachi S."/>
            <person name="Senoo K."/>
            <person name="Itoh H."/>
        </authorList>
    </citation>
    <scope>NUCLEOTIDE SEQUENCE [LARGE SCALE GENOMIC DNA]</scope>
    <source>
        <strain evidence="5">R267</strain>
    </source>
</reference>
<comment type="caution">
    <text evidence="4">The sequence shown here is derived from an EMBL/GenBank/DDBJ whole genome shotgun (WGS) entry which is preliminary data.</text>
</comment>
<organism evidence="4 5">
    <name type="scientific">Anaeromyxobacter diazotrophicus</name>
    <dbReference type="NCBI Taxonomy" id="2590199"/>
    <lineage>
        <taxon>Bacteria</taxon>
        <taxon>Pseudomonadati</taxon>
        <taxon>Myxococcota</taxon>
        <taxon>Myxococcia</taxon>
        <taxon>Myxococcales</taxon>
        <taxon>Cystobacterineae</taxon>
        <taxon>Anaeromyxobacteraceae</taxon>
        <taxon>Anaeromyxobacter</taxon>
    </lineage>
</organism>
<keyword evidence="1 4" id="KW-0808">Transferase</keyword>
<dbReference type="InterPro" id="IPR050769">
    <property type="entry name" value="NAT_camello-type"/>
</dbReference>
<dbReference type="InterPro" id="IPR036390">
    <property type="entry name" value="WH_DNA-bd_sf"/>
</dbReference>
<evidence type="ECO:0000256" key="1">
    <source>
        <dbReference type="ARBA" id="ARBA00022679"/>
    </source>
</evidence>
<dbReference type="Proteomes" id="UP000503640">
    <property type="component" value="Unassembled WGS sequence"/>
</dbReference>
<dbReference type="PANTHER" id="PTHR13947">
    <property type="entry name" value="GNAT FAMILY N-ACETYLTRANSFERASE"/>
    <property type="match status" value="1"/>
</dbReference>
<sequence>MPTPDRLPAPSARRIEAVRNFNRFYTRRIGVLSEGLLHSEFTLTESRLLWELAHAESVTASELARRLDLDAGYLSRLLRGFGRRGLVKRTRSKGDGREVLLDLTAAGRRAFASLNARSEEEVGAMLAALPDGQQDHLIHSLSTIERLLDDAKGRAARAPYLLRAHQPGDIGWVVSRHGAIYAQEYRWDLTFEALVARIAADFIDRFEPSREACWIAERDGVNVGCVFLVQWRDEATQQPVEGVAQLRMLLVEPAARGLGIGARLVRECSRFARQAGYRSIRLWTNSVLTAARGIYQKEGYRLVASEPHRSFGQDLVGEIWELTLA</sequence>
<dbReference type="InterPro" id="IPR036388">
    <property type="entry name" value="WH-like_DNA-bd_sf"/>
</dbReference>
<dbReference type="Gene3D" id="1.10.10.10">
    <property type="entry name" value="Winged helix-like DNA-binding domain superfamily/Winged helix DNA-binding domain"/>
    <property type="match status" value="1"/>
</dbReference>
<dbReference type="SUPFAM" id="SSF55729">
    <property type="entry name" value="Acyl-CoA N-acyltransferases (Nat)"/>
    <property type="match status" value="1"/>
</dbReference>
<dbReference type="GO" id="GO:0008080">
    <property type="term" value="F:N-acetyltransferase activity"/>
    <property type="evidence" value="ECO:0007669"/>
    <property type="project" value="InterPro"/>
</dbReference>
<dbReference type="CDD" id="cd04301">
    <property type="entry name" value="NAT_SF"/>
    <property type="match status" value="1"/>
</dbReference>
<dbReference type="InterPro" id="IPR016181">
    <property type="entry name" value="Acyl_CoA_acyltransferase"/>
</dbReference>
<evidence type="ECO:0000259" key="2">
    <source>
        <dbReference type="PROSITE" id="PS50995"/>
    </source>
</evidence>
<accession>A0A7I9VN08</accession>
<gene>
    <name evidence="4" type="ORF">AMYX_22510</name>
</gene>
<dbReference type="Pfam" id="PF00583">
    <property type="entry name" value="Acetyltransf_1"/>
    <property type="match status" value="1"/>
</dbReference>
<dbReference type="SMART" id="SM00347">
    <property type="entry name" value="HTH_MARR"/>
    <property type="match status" value="1"/>
</dbReference>
<dbReference type="Pfam" id="PF12802">
    <property type="entry name" value="MarR_2"/>
    <property type="match status" value="1"/>
</dbReference>
<keyword evidence="5" id="KW-1185">Reference proteome</keyword>
<name>A0A7I9VN08_9BACT</name>
<evidence type="ECO:0000313" key="4">
    <source>
        <dbReference type="EMBL" id="GEJ57510.1"/>
    </source>
</evidence>
<dbReference type="PROSITE" id="PS50995">
    <property type="entry name" value="HTH_MARR_2"/>
    <property type="match status" value="1"/>
</dbReference>
<dbReference type="GO" id="GO:0003700">
    <property type="term" value="F:DNA-binding transcription factor activity"/>
    <property type="evidence" value="ECO:0007669"/>
    <property type="project" value="InterPro"/>
</dbReference>
<dbReference type="SUPFAM" id="SSF46785">
    <property type="entry name" value="Winged helix' DNA-binding domain"/>
    <property type="match status" value="1"/>
</dbReference>
<dbReference type="RefSeq" id="WP_176065154.1">
    <property type="nucleotide sequence ID" value="NZ_BJTG01000005.1"/>
</dbReference>
<dbReference type="PANTHER" id="PTHR13947:SF37">
    <property type="entry name" value="LD18367P"/>
    <property type="match status" value="1"/>
</dbReference>
<dbReference type="Gene3D" id="3.40.630.30">
    <property type="match status" value="1"/>
</dbReference>
<dbReference type="InterPro" id="IPR000182">
    <property type="entry name" value="GNAT_dom"/>
</dbReference>